<feature type="compositionally biased region" description="Low complexity" evidence="1">
    <location>
        <begin position="25"/>
        <end position="42"/>
    </location>
</feature>
<dbReference type="PROSITE" id="PS51257">
    <property type="entry name" value="PROKAR_LIPOPROTEIN"/>
    <property type="match status" value="1"/>
</dbReference>
<dbReference type="EMBL" id="LQRA01000072">
    <property type="protein sequence ID" value="KZE75363.1"/>
    <property type="molecule type" value="Genomic_DNA"/>
</dbReference>
<protein>
    <recommendedName>
        <fullName evidence="5">DUF3829 domain-containing protein</fullName>
    </recommendedName>
</protein>
<evidence type="ECO:0000256" key="1">
    <source>
        <dbReference type="SAM" id="MobiDB-lite"/>
    </source>
</evidence>
<evidence type="ECO:0000313" key="4">
    <source>
        <dbReference type="Proteomes" id="UP000076563"/>
    </source>
</evidence>
<feature type="signal peptide" evidence="2">
    <location>
        <begin position="1"/>
        <end position="21"/>
    </location>
</feature>
<dbReference type="eggNOG" id="COG2822">
    <property type="taxonomic scope" value="Bacteria"/>
</dbReference>
<organism evidence="3 4">
    <name type="scientific">Paenibacillus elgii</name>
    <dbReference type="NCBI Taxonomy" id="189691"/>
    <lineage>
        <taxon>Bacteria</taxon>
        <taxon>Bacillati</taxon>
        <taxon>Bacillota</taxon>
        <taxon>Bacilli</taxon>
        <taxon>Bacillales</taxon>
        <taxon>Paenibacillaceae</taxon>
        <taxon>Paenibacillus</taxon>
    </lineage>
</organism>
<dbReference type="STRING" id="1007103.GCA_000213315_01436"/>
<proteinExistence type="predicted"/>
<dbReference type="AlphaFoldDB" id="A0A163VTC7"/>
<dbReference type="Proteomes" id="UP000076563">
    <property type="component" value="Unassembled WGS sequence"/>
</dbReference>
<evidence type="ECO:0000313" key="3">
    <source>
        <dbReference type="EMBL" id="KZE75363.1"/>
    </source>
</evidence>
<dbReference type="RefSeq" id="WP_063184840.1">
    <property type="nucleotide sequence ID" value="NZ_LQRA01000072.1"/>
</dbReference>
<sequence>MNKHVSLITATLLLSASLLSACGSAPAPSAQANNGQASSAPSKTENPTVSDTAIKEGTAKLLKTAKQLSKAATAGDEAKVKELGPKLEDAWGAFEDGVKPKYPDLYEKIEKNLDPAIAASKASPLNKDVLSKANDQLIQTLYDLSQKLIPVDQIKAGATQMLGIAGDLKKEIEAGNEAKVKELGPKLEDVWSTFEDGVRPRSAELYGKLEKSLNPEVAGSQKSPLDKQALSQLNDGLTQALNEMLQTIK</sequence>
<keyword evidence="4" id="KW-1185">Reference proteome</keyword>
<gene>
    <name evidence="3" type="ORF">AV654_26715</name>
</gene>
<feature type="region of interest" description="Disordered" evidence="1">
    <location>
        <begin position="25"/>
        <end position="50"/>
    </location>
</feature>
<name>A0A163VTC7_9BACL</name>
<evidence type="ECO:0008006" key="5">
    <source>
        <dbReference type="Google" id="ProtNLM"/>
    </source>
</evidence>
<feature type="chain" id="PRO_5039536918" description="DUF3829 domain-containing protein" evidence="2">
    <location>
        <begin position="22"/>
        <end position="249"/>
    </location>
</feature>
<accession>A0A163VTC7</accession>
<comment type="caution">
    <text evidence="3">The sequence shown here is derived from an EMBL/GenBank/DDBJ whole genome shotgun (WGS) entry which is preliminary data.</text>
</comment>
<keyword evidence="2" id="KW-0732">Signal</keyword>
<evidence type="ECO:0000256" key="2">
    <source>
        <dbReference type="SAM" id="SignalP"/>
    </source>
</evidence>
<dbReference type="OrthoDB" id="1885681at2"/>
<reference evidence="4" key="1">
    <citation type="submission" date="2016-01" db="EMBL/GenBank/DDBJ databases">
        <title>Draft genome of Chromobacterium sp. F49.</title>
        <authorList>
            <person name="Hong K.W."/>
        </authorList>
    </citation>
    <scope>NUCLEOTIDE SEQUENCE [LARGE SCALE GENOMIC DNA]</scope>
    <source>
        <strain evidence="4">M63</strain>
    </source>
</reference>